<reference evidence="2" key="1">
    <citation type="submission" date="2022-10" db="EMBL/GenBank/DDBJ databases">
        <title>Genome assembly of Pristionchus species.</title>
        <authorList>
            <person name="Yoshida K."/>
            <person name="Sommer R.J."/>
        </authorList>
    </citation>
    <scope>NUCLEOTIDE SEQUENCE [LARGE SCALE GENOMIC DNA]</scope>
    <source>
        <strain evidence="2">RS5460</strain>
    </source>
</reference>
<feature type="non-terminal residue" evidence="1">
    <location>
        <position position="1"/>
    </location>
</feature>
<evidence type="ECO:0000313" key="1">
    <source>
        <dbReference type="EMBL" id="GMR52409.1"/>
    </source>
</evidence>
<dbReference type="Proteomes" id="UP001328107">
    <property type="component" value="Unassembled WGS sequence"/>
</dbReference>
<feature type="non-terminal residue" evidence="1">
    <location>
        <position position="144"/>
    </location>
</feature>
<dbReference type="AlphaFoldDB" id="A0AAN5I5P0"/>
<comment type="caution">
    <text evidence="1">The sequence shown here is derived from an EMBL/GenBank/DDBJ whole genome shotgun (WGS) entry which is preliminary data.</text>
</comment>
<protein>
    <submittedName>
        <fullName evidence="1">Uncharacterized protein</fullName>
    </submittedName>
</protein>
<proteinExistence type="predicted"/>
<evidence type="ECO:0000313" key="2">
    <source>
        <dbReference type="Proteomes" id="UP001328107"/>
    </source>
</evidence>
<keyword evidence="2" id="KW-1185">Reference proteome</keyword>
<gene>
    <name evidence="1" type="ORF">PMAYCL1PPCAC_22604</name>
</gene>
<sequence length="144" mass="16115">RLLILELRSIVREQIQDYAFDSRGGLMIDGRFSLRYDGLATGGDLVSLSRHICVFVVRFDNERTMCVSGERGYLDGSTLRVTMGVQSMERISDDRRGSLVDSVALICCHRCCSGSRCLLLLSMSSLPLLDELRGDHSEHVDDVE</sequence>
<accession>A0AAN5I5P0</accession>
<name>A0AAN5I5P0_9BILA</name>
<organism evidence="1 2">
    <name type="scientific">Pristionchus mayeri</name>
    <dbReference type="NCBI Taxonomy" id="1317129"/>
    <lineage>
        <taxon>Eukaryota</taxon>
        <taxon>Metazoa</taxon>
        <taxon>Ecdysozoa</taxon>
        <taxon>Nematoda</taxon>
        <taxon>Chromadorea</taxon>
        <taxon>Rhabditida</taxon>
        <taxon>Rhabditina</taxon>
        <taxon>Diplogasteromorpha</taxon>
        <taxon>Diplogasteroidea</taxon>
        <taxon>Neodiplogasteridae</taxon>
        <taxon>Pristionchus</taxon>
    </lineage>
</organism>
<dbReference type="EMBL" id="BTRK01000005">
    <property type="protein sequence ID" value="GMR52409.1"/>
    <property type="molecule type" value="Genomic_DNA"/>
</dbReference>